<evidence type="ECO:0000256" key="8">
    <source>
        <dbReference type="ARBA" id="ARBA00023326"/>
    </source>
</evidence>
<dbReference type="InterPro" id="IPR036908">
    <property type="entry name" value="RlpA-like_sf"/>
</dbReference>
<dbReference type="InterPro" id="IPR052288">
    <property type="entry name" value="GH45_Enzymes"/>
</dbReference>
<evidence type="ECO:0000256" key="4">
    <source>
        <dbReference type="ARBA" id="ARBA00022801"/>
    </source>
</evidence>
<gene>
    <name evidence="11" type="ORF">NKR19_g2176</name>
</gene>
<comment type="similarity">
    <text evidence="2">Belongs to the glycosyl hydrolase 45 (cellulase K) family.</text>
</comment>
<keyword evidence="4" id="KW-0378">Hydrolase</keyword>
<accession>A0AA38SJ76</accession>
<keyword evidence="6" id="KW-0119">Carbohydrate metabolism</keyword>
<evidence type="ECO:0000313" key="12">
    <source>
        <dbReference type="Proteomes" id="UP001174691"/>
    </source>
</evidence>
<reference evidence="11" key="1">
    <citation type="submission" date="2022-07" db="EMBL/GenBank/DDBJ databases">
        <title>Fungi with potential for degradation of polypropylene.</title>
        <authorList>
            <person name="Gostincar C."/>
        </authorList>
    </citation>
    <scope>NUCLEOTIDE SEQUENCE</scope>
    <source>
        <strain evidence="11">EXF-13287</strain>
    </source>
</reference>
<evidence type="ECO:0000256" key="9">
    <source>
        <dbReference type="SAM" id="SignalP"/>
    </source>
</evidence>
<evidence type="ECO:0000256" key="6">
    <source>
        <dbReference type="ARBA" id="ARBA00023277"/>
    </source>
</evidence>
<dbReference type="PANTHER" id="PTHR39730:SF1">
    <property type="entry name" value="ENDOGLUCANASE 1"/>
    <property type="match status" value="1"/>
</dbReference>
<comment type="caution">
    <text evidence="11">The sequence shown here is derived from an EMBL/GenBank/DDBJ whole genome shotgun (WGS) entry which is preliminary data.</text>
</comment>
<keyword evidence="8" id="KW-0624">Polysaccharide degradation</keyword>
<dbReference type="GO" id="GO:0008810">
    <property type="term" value="F:cellulase activity"/>
    <property type="evidence" value="ECO:0007669"/>
    <property type="project" value="UniProtKB-EC"/>
</dbReference>
<protein>
    <recommendedName>
        <fullName evidence="3">cellulase</fullName>
        <ecNumber evidence="3">3.2.1.4</ecNumber>
    </recommendedName>
</protein>
<evidence type="ECO:0000259" key="10">
    <source>
        <dbReference type="Pfam" id="PF02015"/>
    </source>
</evidence>
<keyword evidence="7" id="KW-0326">Glycosidase</keyword>
<dbReference type="Pfam" id="PF02015">
    <property type="entry name" value="Glyco_hydro_45"/>
    <property type="match status" value="1"/>
</dbReference>
<dbReference type="SUPFAM" id="SSF50685">
    <property type="entry name" value="Barwin-like endoglucanases"/>
    <property type="match status" value="1"/>
</dbReference>
<organism evidence="11 12">
    <name type="scientific">Coniochaeta hoffmannii</name>
    <dbReference type="NCBI Taxonomy" id="91930"/>
    <lineage>
        <taxon>Eukaryota</taxon>
        <taxon>Fungi</taxon>
        <taxon>Dikarya</taxon>
        <taxon>Ascomycota</taxon>
        <taxon>Pezizomycotina</taxon>
        <taxon>Sordariomycetes</taxon>
        <taxon>Sordariomycetidae</taxon>
        <taxon>Coniochaetales</taxon>
        <taxon>Coniochaetaceae</taxon>
        <taxon>Coniochaeta</taxon>
    </lineage>
</organism>
<proteinExistence type="inferred from homology"/>
<feature type="chain" id="PRO_5041265624" description="cellulase" evidence="9">
    <location>
        <begin position="18"/>
        <end position="238"/>
    </location>
</feature>
<evidence type="ECO:0000256" key="5">
    <source>
        <dbReference type="ARBA" id="ARBA00023001"/>
    </source>
</evidence>
<keyword evidence="9" id="KW-0732">Signal</keyword>
<dbReference type="Gene3D" id="2.40.40.10">
    <property type="entry name" value="RlpA-like domain"/>
    <property type="match status" value="1"/>
</dbReference>
<dbReference type="EC" id="3.2.1.4" evidence="3"/>
<comment type="catalytic activity">
    <reaction evidence="1">
        <text>Endohydrolysis of (1-&gt;4)-beta-D-glucosidic linkages in cellulose, lichenin and cereal beta-D-glucans.</text>
        <dbReference type="EC" id="3.2.1.4"/>
    </reaction>
</comment>
<dbReference type="AlphaFoldDB" id="A0AA38SJ76"/>
<dbReference type="GO" id="GO:0030245">
    <property type="term" value="P:cellulose catabolic process"/>
    <property type="evidence" value="ECO:0007669"/>
    <property type="project" value="UniProtKB-KW"/>
</dbReference>
<dbReference type="InterPro" id="IPR000334">
    <property type="entry name" value="Glyco_hydro_45"/>
</dbReference>
<feature type="domain" description="Glycosyl hydrolases family 45 active site" evidence="10">
    <location>
        <begin position="27"/>
        <end position="235"/>
    </location>
</feature>
<name>A0AA38SJ76_9PEZI</name>
<feature type="signal peptide" evidence="9">
    <location>
        <begin position="1"/>
        <end position="17"/>
    </location>
</feature>
<evidence type="ECO:0000256" key="1">
    <source>
        <dbReference type="ARBA" id="ARBA00000966"/>
    </source>
</evidence>
<sequence>MWFKALWIATVVIHVAAKEMTVAKSYTGWDCCKPICANGNKNKDILNNRGVVKVCDKNNKIQDQDTGLWATTGCSNGGTAFLCDNMQPVPVADDLSYGFAIKVSASQAEDNPDCCKCYDVQWLSGGAAGKRMIVQVVTPGGSGGDVKRDDLIVLIPGGGLGPLNSGCPRQYGNSYNWGNNQGGVSNRTACEKLPANLQGGCYWRFNWAKGDLNGWDINYTPVTCPDRLTSISGCHADP</sequence>
<dbReference type="EMBL" id="JANBVN010000021">
    <property type="protein sequence ID" value="KAJ9161573.1"/>
    <property type="molecule type" value="Genomic_DNA"/>
</dbReference>
<evidence type="ECO:0000256" key="7">
    <source>
        <dbReference type="ARBA" id="ARBA00023295"/>
    </source>
</evidence>
<keyword evidence="12" id="KW-1185">Reference proteome</keyword>
<evidence type="ECO:0000256" key="3">
    <source>
        <dbReference type="ARBA" id="ARBA00012601"/>
    </source>
</evidence>
<evidence type="ECO:0000256" key="2">
    <source>
        <dbReference type="ARBA" id="ARBA00007793"/>
    </source>
</evidence>
<dbReference type="Proteomes" id="UP001174691">
    <property type="component" value="Unassembled WGS sequence"/>
</dbReference>
<evidence type="ECO:0000313" key="11">
    <source>
        <dbReference type="EMBL" id="KAJ9161573.1"/>
    </source>
</evidence>
<keyword evidence="5" id="KW-0136">Cellulose degradation</keyword>
<dbReference type="PANTHER" id="PTHR39730">
    <property type="entry name" value="ENDOGLUCANASE 1"/>
    <property type="match status" value="1"/>
</dbReference>